<comment type="caution">
    <text evidence="1">The sequence shown here is derived from an EMBL/GenBank/DDBJ whole genome shotgun (WGS) entry which is preliminary data.</text>
</comment>
<dbReference type="OrthoDB" id="2019384at2759"/>
<gene>
    <name evidence="1" type="ORF">FF38_11776</name>
</gene>
<feature type="non-terminal residue" evidence="1">
    <location>
        <position position="62"/>
    </location>
</feature>
<keyword evidence="2" id="KW-1185">Reference proteome</keyword>
<organism evidence="1 2">
    <name type="scientific">Lucilia cuprina</name>
    <name type="common">Green bottle fly</name>
    <name type="synonym">Australian sheep blowfly</name>
    <dbReference type="NCBI Taxonomy" id="7375"/>
    <lineage>
        <taxon>Eukaryota</taxon>
        <taxon>Metazoa</taxon>
        <taxon>Ecdysozoa</taxon>
        <taxon>Arthropoda</taxon>
        <taxon>Hexapoda</taxon>
        <taxon>Insecta</taxon>
        <taxon>Pterygota</taxon>
        <taxon>Neoptera</taxon>
        <taxon>Endopterygota</taxon>
        <taxon>Diptera</taxon>
        <taxon>Brachycera</taxon>
        <taxon>Muscomorpha</taxon>
        <taxon>Oestroidea</taxon>
        <taxon>Calliphoridae</taxon>
        <taxon>Luciliinae</taxon>
        <taxon>Lucilia</taxon>
    </lineage>
</organism>
<evidence type="ECO:0000313" key="2">
    <source>
        <dbReference type="Proteomes" id="UP000037069"/>
    </source>
</evidence>
<sequence length="62" mass="7257">KDTNLYDYEDKYRLLGVVSNTPTTKNDCTPEGEYVAVTNIFYMPWEFSRRLANAIKEDEALF</sequence>
<proteinExistence type="predicted"/>
<dbReference type="Proteomes" id="UP000037069">
    <property type="component" value="Unassembled WGS sequence"/>
</dbReference>
<name>A0A0L0CPB8_LUCCU</name>
<dbReference type="AlphaFoldDB" id="A0A0L0CPB8"/>
<reference evidence="1 2" key="1">
    <citation type="journal article" date="2015" name="Nat. Commun.">
        <title>Lucilia cuprina genome unlocks parasitic fly biology to underpin future interventions.</title>
        <authorList>
            <person name="Anstead C.A."/>
            <person name="Korhonen P.K."/>
            <person name="Young N.D."/>
            <person name="Hall R.S."/>
            <person name="Jex A.R."/>
            <person name="Murali S.C."/>
            <person name="Hughes D.S."/>
            <person name="Lee S.F."/>
            <person name="Perry T."/>
            <person name="Stroehlein A.J."/>
            <person name="Ansell B.R."/>
            <person name="Breugelmans B."/>
            <person name="Hofmann A."/>
            <person name="Qu J."/>
            <person name="Dugan S."/>
            <person name="Lee S.L."/>
            <person name="Chao H."/>
            <person name="Dinh H."/>
            <person name="Han Y."/>
            <person name="Doddapaneni H.V."/>
            <person name="Worley K.C."/>
            <person name="Muzny D.M."/>
            <person name="Ioannidis P."/>
            <person name="Waterhouse R.M."/>
            <person name="Zdobnov E.M."/>
            <person name="James P.J."/>
            <person name="Bagnall N.H."/>
            <person name="Kotze A.C."/>
            <person name="Gibbs R.A."/>
            <person name="Richards S."/>
            <person name="Batterham P."/>
            <person name="Gasser R.B."/>
        </authorList>
    </citation>
    <scope>NUCLEOTIDE SEQUENCE [LARGE SCALE GENOMIC DNA]</scope>
    <source>
        <strain evidence="1 2">LS</strain>
        <tissue evidence="1">Full body</tissue>
    </source>
</reference>
<evidence type="ECO:0000313" key="1">
    <source>
        <dbReference type="EMBL" id="KNC34111.1"/>
    </source>
</evidence>
<dbReference type="EMBL" id="JRES01000103">
    <property type="protein sequence ID" value="KNC34111.1"/>
    <property type="molecule type" value="Genomic_DNA"/>
</dbReference>
<accession>A0A0L0CPB8</accession>
<feature type="non-terminal residue" evidence="1">
    <location>
        <position position="1"/>
    </location>
</feature>
<protein>
    <submittedName>
        <fullName evidence="1">Uncharacterized protein</fullName>
    </submittedName>
</protein>